<dbReference type="Pfam" id="PF01547">
    <property type="entry name" value="SBP_bac_1"/>
    <property type="match status" value="1"/>
</dbReference>
<dbReference type="InterPro" id="IPR006059">
    <property type="entry name" value="SBP"/>
</dbReference>
<name>A0ABW2SQ39_9ACTO</name>
<dbReference type="Proteomes" id="UP001596527">
    <property type="component" value="Unassembled WGS sequence"/>
</dbReference>
<feature type="chain" id="PRO_5045536121" evidence="1">
    <location>
        <begin position="25"/>
        <end position="437"/>
    </location>
</feature>
<dbReference type="EMBL" id="JBHTEF010000001">
    <property type="protein sequence ID" value="MFC7581468.1"/>
    <property type="molecule type" value="Genomic_DNA"/>
</dbReference>
<evidence type="ECO:0000313" key="2">
    <source>
        <dbReference type="EMBL" id="MFC7581468.1"/>
    </source>
</evidence>
<dbReference type="PANTHER" id="PTHR43649:SF14">
    <property type="entry name" value="BLR3389 PROTEIN"/>
    <property type="match status" value="1"/>
</dbReference>
<dbReference type="SUPFAM" id="SSF53850">
    <property type="entry name" value="Periplasmic binding protein-like II"/>
    <property type="match status" value="1"/>
</dbReference>
<organism evidence="2 3">
    <name type="scientific">Schaalia naturae</name>
    <dbReference type="NCBI Taxonomy" id="635203"/>
    <lineage>
        <taxon>Bacteria</taxon>
        <taxon>Bacillati</taxon>
        <taxon>Actinomycetota</taxon>
        <taxon>Actinomycetes</taxon>
        <taxon>Actinomycetales</taxon>
        <taxon>Actinomycetaceae</taxon>
        <taxon>Schaalia</taxon>
    </lineage>
</organism>
<dbReference type="InterPro" id="IPR050490">
    <property type="entry name" value="Bact_solute-bd_prot1"/>
</dbReference>
<gene>
    <name evidence="2" type="ORF">ACFQWG_09710</name>
</gene>
<dbReference type="PROSITE" id="PS51257">
    <property type="entry name" value="PROKAR_LIPOPROTEIN"/>
    <property type="match status" value="1"/>
</dbReference>
<protein>
    <submittedName>
        <fullName evidence="2">Extracellular solute-binding protein</fullName>
    </submittedName>
</protein>
<dbReference type="PANTHER" id="PTHR43649">
    <property type="entry name" value="ARABINOSE-BINDING PROTEIN-RELATED"/>
    <property type="match status" value="1"/>
</dbReference>
<feature type="signal peptide" evidence="1">
    <location>
        <begin position="1"/>
        <end position="24"/>
    </location>
</feature>
<accession>A0ABW2SQ39</accession>
<proteinExistence type="predicted"/>
<evidence type="ECO:0000313" key="3">
    <source>
        <dbReference type="Proteomes" id="UP001596527"/>
    </source>
</evidence>
<dbReference type="RefSeq" id="WP_380974811.1">
    <property type="nucleotide sequence ID" value="NZ_JBHTEF010000001.1"/>
</dbReference>
<evidence type="ECO:0000256" key="1">
    <source>
        <dbReference type="SAM" id="SignalP"/>
    </source>
</evidence>
<keyword evidence="3" id="KW-1185">Reference proteome</keyword>
<reference evidence="3" key="1">
    <citation type="journal article" date="2019" name="Int. J. Syst. Evol. Microbiol.">
        <title>The Global Catalogue of Microorganisms (GCM) 10K type strain sequencing project: providing services to taxonomists for standard genome sequencing and annotation.</title>
        <authorList>
            <consortium name="The Broad Institute Genomics Platform"/>
            <consortium name="The Broad Institute Genome Sequencing Center for Infectious Disease"/>
            <person name="Wu L."/>
            <person name="Ma J."/>
        </authorList>
    </citation>
    <scope>NUCLEOTIDE SEQUENCE [LARGE SCALE GENOMIC DNA]</scope>
    <source>
        <strain evidence="3">CCUG 56698</strain>
    </source>
</reference>
<comment type="caution">
    <text evidence="2">The sequence shown here is derived from an EMBL/GenBank/DDBJ whole genome shotgun (WGS) entry which is preliminary data.</text>
</comment>
<keyword evidence="1" id="KW-0732">Signal</keyword>
<sequence length="437" mass="46006">MRQRRAIAGLAAAAAAAMALTACGGSGGQSSGSASGGDGDAASAWALTGGTHEQIWKNSFDQWNEANPDQPIAVDWFANDSYKEKIRTSIGSGNAPTLVFGWGGATLRDYVDAGKVVDLTADTADVMGRLIPSIAEGGEVDGKVYAVPNVGTQPVVLYYNKELFEQQGLDVPTTWSELESAVDTFKAAGITPIALAGASKWTNMMWLEYLFDRVGGAEVFDRIEDNEPGAWSDPAVVKSLTMVQDLVKQGAFGDAFGSVVADANADVALVHTGKAAMLLQGSWGYGTFMTDAPDFVADGTLGFAAFPTVEGGAGDPSAVVGNQSNFWSVSSSSSESAQTSAKDYINSLFDDDYVQAMVDGGDIPPTTGAEKFIKGSDQEEFLDFGYDLVKNSSSFQLSWDQALPAATSQTLLDNIQELFALSITPEQFVDAMNATIQ</sequence>
<dbReference type="Gene3D" id="3.40.190.10">
    <property type="entry name" value="Periplasmic binding protein-like II"/>
    <property type="match status" value="2"/>
</dbReference>